<dbReference type="EMBL" id="JAXCGZ010003978">
    <property type="protein sequence ID" value="KAK7082538.1"/>
    <property type="molecule type" value="Genomic_DNA"/>
</dbReference>
<proteinExistence type="predicted"/>
<sequence>MVPNTFSGNVFTFMIFRVVAIIDSMSAVSWGATAAENIKNKRRLRRDIPLAHFTPGNIFDTRLVACRAGAQIGANAKCRDIILPPRSPSRPPLGPPHFEGPAPLSFSPEREAGRQSRSAPPIKPQPPCPRDETYNNQRQCVPQNMVASNIIPIRLG</sequence>
<organism evidence="3 4">
    <name type="scientific">Halocaridina rubra</name>
    <name type="common">Hawaiian red shrimp</name>
    <dbReference type="NCBI Taxonomy" id="373956"/>
    <lineage>
        <taxon>Eukaryota</taxon>
        <taxon>Metazoa</taxon>
        <taxon>Ecdysozoa</taxon>
        <taxon>Arthropoda</taxon>
        <taxon>Crustacea</taxon>
        <taxon>Multicrustacea</taxon>
        <taxon>Malacostraca</taxon>
        <taxon>Eumalacostraca</taxon>
        <taxon>Eucarida</taxon>
        <taxon>Decapoda</taxon>
        <taxon>Pleocyemata</taxon>
        <taxon>Caridea</taxon>
        <taxon>Atyoidea</taxon>
        <taxon>Atyidae</taxon>
        <taxon>Halocaridina</taxon>
    </lineage>
</organism>
<reference evidence="3 4" key="1">
    <citation type="submission" date="2023-11" db="EMBL/GenBank/DDBJ databases">
        <title>Halocaridina rubra genome assembly.</title>
        <authorList>
            <person name="Smith C."/>
        </authorList>
    </citation>
    <scope>NUCLEOTIDE SEQUENCE [LARGE SCALE GENOMIC DNA]</scope>
    <source>
        <strain evidence="3">EP-1</strain>
        <tissue evidence="3">Whole</tissue>
    </source>
</reference>
<evidence type="ECO:0000256" key="2">
    <source>
        <dbReference type="SAM" id="Phobius"/>
    </source>
</evidence>
<accession>A0AAN9ABW1</accession>
<keyword evidence="2" id="KW-1133">Transmembrane helix</keyword>
<keyword evidence="4" id="KW-1185">Reference proteome</keyword>
<protein>
    <submittedName>
        <fullName evidence="3">Uncharacterized protein</fullName>
    </submittedName>
</protein>
<dbReference type="Proteomes" id="UP001381693">
    <property type="component" value="Unassembled WGS sequence"/>
</dbReference>
<keyword evidence="2" id="KW-0812">Transmembrane</keyword>
<evidence type="ECO:0000313" key="4">
    <source>
        <dbReference type="Proteomes" id="UP001381693"/>
    </source>
</evidence>
<feature type="compositionally biased region" description="Pro residues" evidence="1">
    <location>
        <begin position="85"/>
        <end position="95"/>
    </location>
</feature>
<name>A0AAN9ABW1_HALRR</name>
<feature type="transmembrane region" description="Helical" evidence="2">
    <location>
        <begin position="12"/>
        <end position="35"/>
    </location>
</feature>
<keyword evidence="2" id="KW-0472">Membrane</keyword>
<comment type="caution">
    <text evidence="3">The sequence shown here is derived from an EMBL/GenBank/DDBJ whole genome shotgun (WGS) entry which is preliminary data.</text>
</comment>
<evidence type="ECO:0000256" key="1">
    <source>
        <dbReference type="SAM" id="MobiDB-lite"/>
    </source>
</evidence>
<gene>
    <name evidence="3" type="ORF">SK128_019137</name>
</gene>
<evidence type="ECO:0000313" key="3">
    <source>
        <dbReference type="EMBL" id="KAK7082538.1"/>
    </source>
</evidence>
<feature type="region of interest" description="Disordered" evidence="1">
    <location>
        <begin position="81"/>
        <end position="139"/>
    </location>
</feature>
<dbReference type="AlphaFoldDB" id="A0AAN9ABW1"/>